<dbReference type="Proteomes" id="UP001291653">
    <property type="component" value="Unassembled WGS sequence"/>
</dbReference>
<evidence type="ECO:0000313" key="5">
    <source>
        <dbReference type="EMBL" id="GLF92908.1"/>
    </source>
</evidence>
<keyword evidence="1 5" id="KW-0489">Methyltransferase</keyword>
<keyword evidence="3" id="KW-0949">S-adenosyl-L-methionine</keyword>
<dbReference type="RefSeq" id="WP_323445026.1">
    <property type="nucleotide sequence ID" value="NZ_BSBI01000001.1"/>
</dbReference>
<keyword evidence="6" id="KW-1185">Reference proteome</keyword>
<name>A0ABQ5NRA3_9ACTN</name>
<reference evidence="5 6" key="1">
    <citation type="submission" date="2022-10" db="EMBL/GenBank/DDBJ databases">
        <title>Draft genome sequence of Streptomyces sp. YSPA8.</title>
        <authorList>
            <person name="Moriuchi R."/>
            <person name="Dohra H."/>
            <person name="Yamamura H."/>
            <person name="Kodani S."/>
        </authorList>
    </citation>
    <scope>NUCLEOTIDE SEQUENCE [LARGE SCALE GENOMIC DNA]</scope>
    <source>
        <strain evidence="5 6">YSPA8</strain>
    </source>
</reference>
<sequence length="224" mass="24900">MSRQLWEREYLNPAISSSTNRQPSHGTAFLRGCLPRIARVRGPRRLLDLGCGGGRNAGVLTETGLAYHGMDFAYRPLAKAAARDTDGSLRLVQGSMADRLPFADGAFSLVTAFTSVENVVEDRQLRTLAEEARRVLCPGGLLYVYFLTTEDDYYRPLVDLGPDGRSLTYDPVTGLRQRVYRLSELSALFHPSFALLDSEEFVFRDTRSNGTYLRRLAAGLWASG</sequence>
<dbReference type="GO" id="GO:0032259">
    <property type="term" value="P:methylation"/>
    <property type="evidence" value="ECO:0007669"/>
    <property type="project" value="UniProtKB-KW"/>
</dbReference>
<dbReference type="PANTHER" id="PTHR43464">
    <property type="entry name" value="METHYLTRANSFERASE"/>
    <property type="match status" value="1"/>
</dbReference>
<comment type="caution">
    <text evidence="5">The sequence shown here is derived from an EMBL/GenBank/DDBJ whole genome shotgun (WGS) entry which is preliminary data.</text>
</comment>
<dbReference type="CDD" id="cd02440">
    <property type="entry name" value="AdoMet_MTases"/>
    <property type="match status" value="1"/>
</dbReference>
<gene>
    <name evidence="5" type="ORF">SYYSPA8_01445</name>
</gene>
<evidence type="ECO:0000256" key="1">
    <source>
        <dbReference type="ARBA" id="ARBA00022603"/>
    </source>
</evidence>
<dbReference type="Gene3D" id="3.40.50.150">
    <property type="entry name" value="Vaccinia Virus protein VP39"/>
    <property type="match status" value="1"/>
</dbReference>
<evidence type="ECO:0000259" key="4">
    <source>
        <dbReference type="Pfam" id="PF08241"/>
    </source>
</evidence>
<feature type="domain" description="Methyltransferase type 11" evidence="4">
    <location>
        <begin position="47"/>
        <end position="144"/>
    </location>
</feature>
<organism evidence="5 6">
    <name type="scientific">Streptomyces yaizuensis</name>
    <dbReference type="NCBI Taxonomy" id="2989713"/>
    <lineage>
        <taxon>Bacteria</taxon>
        <taxon>Bacillati</taxon>
        <taxon>Actinomycetota</taxon>
        <taxon>Actinomycetes</taxon>
        <taxon>Kitasatosporales</taxon>
        <taxon>Streptomycetaceae</taxon>
        <taxon>Streptomyces</taxon>
    </lineage>
</organism>
<accession>A0ABQ5NRA3</accession>
<dbReference type="Pfam" id="PF08241">
    <property type="entry name" value="Methyltransf_11"/>
    <property type="match status" value="1"/>
</dbReference>
<proteinExistence type="predicted"/>
<dbReference type="InterPro" id="IPR029063">
    <property type="entry name" value="SAM-dependent_MTases_sf"/>
</dbReference>
<dbReference type="SUPFAM" id="SSF53335">
    <property type="entry name" value="S-adenosyl-L-methionine-dependent methyltransferases"/>
    <property type="match status" value="1"/>
</dbReference>
<dbReference type="EMBL" id="BSBI01000001">
    <property type="protein sequence ID" value="GLF92908.1"/>
    <property type="molecule type" value="Genomic_DNA"/>
</dbReference>
<evidence type="ECO:0000313" key="6">
    <source>
        <dbReference type="Proteomes" id="UP001291653"/>
    </source>
</evidence>
<evidence type="ECO:0000256" key="3">
    <source>
        <dbReference type="ARBA" id="ARBA00022691"/>
    </source>
</evidence>
<dbReference type="InterPro" id="IPR013216">
    <property type="entry name" value="Methyltransf_11"/>
</dbReference>
<dbReference type="GO" id="GO:0008168">
    <property type="term" value="F:methyltransferase activity"/>
    <property type="evidence" value="ECO:0007669"/>
    <property type="project" value="UniProtKB-KW"/>
</dbReference>
<protein>
    <submittedName>
        <fullName evidence="5">Class I SAM-dependent methyltransferase</fullName>
    </submittedName>
</protein>
<dbReference type="PANTHER" id="PTHR43464:SF19">
    <property type="entry name" value="UBIQUINONE BIOSYNTHESIS O-METHYLTRANSFERASE, MITOCHONDRIAL"/>
    <property type="match status" value="1"/>
</dbReference>
<evidence type="ECO:0000256" key="2">
    <source>
        <dbReference type="ARBA" id="ARBA00022679"/>
    </source>
</evidence>
<keyword evidence="2" id="KW-0808">Transferase</keyword>